<evidence type="ECO:0000259" key="5">
    <source>
        <dbReference type="PROSITE" id="PS51077"/>
    </source>
</evidence>
<reference evidence="7 8" key="1">
    <citation type="submission" date="2019-06" db="EMBL/GenBank/DDBJ databases">
        <title>New taxonomy in bacterial strain CC-CFT640, isolated from vineyard.</title>
        <authorList>
            <person name="Lin S.-Y."/>
            <person name="Tsai C.-F."/>
            <person name="Young C.-C."/>
        </authorList>
    </citation>
    <scope>NUCLEOTIDE SEQUENCE [LARGE SCALE GENOMIC DNA]</scope>
    <source>
        <strain evidence="7 8">CC-CFT640</strain>
    </source>
</reference>
<dbReference type="InterPro" id="IPR036388">
    <property type="entry name" value="WH-like_DNA-bd_sf"/>
</dbReference>
<protein>
    <submittedName>
        <fullName evidence="7">Helix-turn-helix domain-containing protein</fullName>
    </submittedName>
</protein>
<dbReference type="Proteomes" id="UP000321638">
    <property type="component" value="Unassembled WGS sequence"/>
</dbReference>
<dbReference type="PANTHER" id="PTHR30136">
    <property type="entry name" value="HELIX-TURN-HELIX TRANSCRIPTIONAL REGULATOR, ICLR FAMILY"/>
    <property type="match status" value="1"/>
</dbReference>
<name>A0A5C8PM74_9HYPH</name>
<evidence type="ECO:0000259" key="6">
    <source>
        <dbReference type="PROSITE" id="PS51078"/>
    </source>
</evidence>
<dbReference type="GO" id="GO:0003700">
    <property type="term" value="F:DNA-binding transcription factor activity"/>
    <property type="evidence" value="ECO:0007669"/>
    <property type="project" value="TreeGrafter"/>
</dbReference>
<dbReference type="PROSITE" id="PS51078">
    <property type="entry name" value="ICLR_ED"/>
    <property type="match status" value="1"/>
</dbReference>
<organism evidence="7 8">
    <name type="scientific">Vineibacter terrae</name>
    <dbReference type="NCBI Taxonomy" id="2586908"/>
    <lineage>
        <taxon>Bacteria</taxon>
        <taxon>Pseudomonadati</taxon>
        <taxon>Pseudomonadota</taxon>
        <taxon>Alphaproteobacteria</taxon>
        <taxon>Hyphomicrobiales</taxon>
        <taxon>Vineibacter</taxon>
    </lineage>
</organism>
<keyword evidence="2" id="KW-0238">DNA-binding</keyword>
<feature type="domain" description="IclR-ED" evidence="6">
    <location>
        <begin position="133"/>
        <end position="314"/>
    </location>
</feature>
<dbReference type="Gene3D" id="3.30.450.40">
    <property type="match status" value="1"/>
</dbReference>
<proteinExistence type="predicted"/>
<dbReference type="InterPro" id="IPR029016">
    <property type="entry name" value="GAF-like_dom_sf"/>
</dbReference>
<keyword evidence="3" id="KW-0804">Transcription</keyword>
<feature type="domain" description="HTH iclR-type" evidence="5">
    <location>
        <begin position="70"/>
        <end position="132"/>
    </location>
</feature>
<dbReference type="AlphaFoldDB" id="A0A5C8PM74"/>
<dbReference type="SMART" id="SM00346">
    <property type="entry name" value="HTH_ICLR"/>
    <property type="match status" value="1"/>
</dbReference>
<feature type="region of interest" description="Disordered" evidence="4">
    <location>
        <begin position="48"/>
        <end position="69"/>
    </location>
</feature>
<dbReference type="Pfam" id="PF09339">
    <property type="entry name" value="HTH_IclR"/>
    <property type="match status" value="1"/>
</dbReference>
<comment type="caution">
    <text evidence="7">The sequence shown here is derived from an EMBL/GenBank/DDBJ whole genome shotgun (WGS) entry which is preliminary data.</text>
</comment>
<dbReference type="GO" id="GO:0003677">
    <property type="term" value="F:DNA binding"/>
    <property type="evidence" value="ECO:0007669"/>
    <property type="project" value="UniProtKB-KW"/>
</dbReference>
<evidence type="ECO:0000256" key="1">
    <source>
        <dbReference type="ARBA" id="ARBA00023015"/>
    </source>
</evidence>
<dbReference type="InterPro" id="IPR014757">
    <property type="entry name" value="Tscrpt_reg_IclR_C"/>
</dbReference>
<dbReference type="OrthoDB" id="6057486at2"/>
<gene>
    <name evidence="7" type="ORF">FHP25_14015</name>
</gene>
<evidence type="ECO:0000256" key="4">
    <source>
        <dbReference type="SAM" id="MobiDB-lite"/>
    </source>
</evidence>
<evidence type="ECO:0000313" key="7">
    <source>
        <dbReference type="EMBL" id="TXL75355.1"/>
    </source>
</evidence>
<evidence type="ECO:0000256" key="2">
    <source>
        <dbReference type="ARBA" id="ARBA00023125"/>
    </source>
</evidence>
<dbReference type="Gene3D" id="1.10.10.10">
    <property type="entry name" value="Winged helix-like DNA-binding domain superfamily/Winged helix DNA-binding domain"/>
    <property type="match status" value="1"/>
</dbReference>
<accession>A0A5C8PM74</accession>
<dbReference type="InterPro" id="IPR050707">
    <property type="entry name" value="HTH_MetabolicPath_Reg"/>
</dbReference>
<dbReference type="SUPFAM" id="SSF55781">
    <property type="entry name" value="GAF domain-like"/>
    <property type="match status" value="1"/>
</dbReference>
<dbReference type="Pfam" id="PF01614">
    <property type="entry name" value="IclR_C"/>
    <property type="match status" value="1"/>
</dbReference>
<evidence type="ECO:0000313" key="8">
    <source>
        <dbReference type="Proteomes" id="UP000321638"/>
    </source>
</evidence>
<evidence type="ECO:0000256" key="3">
    <source>
        <dbReference type="ARBA" id="ARBA00023163"/>
    </source>
</evidence>
<sequence length="316" mass="35107">MQRRPRSSGSTRRCAYVDEDAACAFRWRRSRTTAAGAKVRPRRVPYWAETEMKKKQRPTTTTDSQHQKRVGATLRTMQVLEHFAGNPHPMSAAELTRATDQNPSTAFNILRTLVSEGYLQHLAGSKLYMRGPALYRLARKFADAPHIPQAAAPLLQELASKYDVSVSLWRREAAHYMMLLMLAEGSGAIRLHMTTGIKVPLLQGSMGRIMALEAGLPDEERHRLFSALPLARPISYRTFLGQARLAREQGWSQDDGNWHEAVASLSAPVRIADAPVEYLCTVAMFRQQHAGAARLALAGDLLNLASRVAPLINPAC</sequence>
<dbReference type="InterPro" id="IPR005471">
    <property type="entry name" value="Tscrpt_reg_IclR_N"/>
</dbReference>
<dbReference type="EMBL" id="VDUZ01000014">
    <property type="protein sequence ID" value="TXL75355.1"/>
    <property type="molecule type" value="Genomic_DNA"/>
</dbReference>
<dbReference type="InterPro" id="IPR036390">
    <property type="entry name" value="WH_DNA-bd_sf"/>
</dbReference>
<dbReference type="PROSITE" id="PS51077">
    <property type="entry name" value="HTH_ICLR"/>
    <property type="match status" value="1"/>
</dbReference>
<keyword evidence="8" id="KW-1185">Reference proteome</keyword>
<keyword evidence="1" id="KW-0805">Transcription regulation</keyword>
<dbReference type="PANTHER" id="PTHR30136:SF24">
    <property type="entry name" value="HTH-TYPE TRANSCRIPTIONAL REPRESSOR ALLR"/>
    <property type="match status" value="1"/>
</dbReference>
<dbReference type="RefSeq" id="WP_147847570.1">
    <property type="nucleotide sequence ID" value="NZ_VDUZ01000014.1"/>
</dbReference>
<dbReference type="GO" id="GO:0045892">
    <property type="term" value="P:negative regulation of DNA-templated transcription"/>
    <property type="evidence" value="ECO:0007669"/>
    <property type="project" value="TreeGrafter"/>
</dbReference>
<dbReference type="SUPFAM" id="SSF46785">
    <property type="entry name" value="Winged helix' DNA-binding domain"/>
    <property type="match status" value="1"/>
</dbReference>